<protein>
    <recommendedName>
        <fullName evidence="3">DUF3139 domain-containing protein</fullName>
    </recommendedName>
</protein>
<organism evidence="1 2">
    <name type="scientific">Metabacillus lacus</name>
    <dbReference type="NCBI Taxonomy" id="1983721"/>
    <lineage>
        <taxon>Bacteria</taxon>
        <taxon>Bacillati</taxon>
        <taxon>Bacillota</taxon>
        <taxon>Bacilli</taxon>
        <taxon>Bacillales</taxon>
        <taxon>Bacillaceae</taxon>
        <taxon>Metabacillus</taxon>
    </lineage>
</organism>
<gene>
    <name evidence="1" type="ORF">GJU40_16530</name>
</gene>
<evidence type="ECO:0008006" key="3">
    <source>
        <dbReference type="Google" id="ProtNLM"/>
    </source>
</evidence>
<keyword evidence="2" id="KW-1185">Reference proteome</keyword>
<accession>A0A7X2J1T7</accession>
<name>A0A7X2J1T7_9BACI</name>
<dbReference type="Proteomes" id="UP000448867">
    <property type="component" value="Unassembled WGS sequence"/>
</dbReference>
<proteinExistence type="predicted"/>
<dbReference type="OrthoDB" id="2680084at2"/>
<evidence type="ECO:0000313" key="1">
    <source>
        <dbReference type="EMBL" id="MRX73749.1"/>
    </source>
</evidence>
<dbReference type="EMBL" id="WKKI01000044">
    <property type="protein sequence ID" value="MRX73749.1"/>
    <property type="molecule type" value="Genomic_DNA"/>
</dbReference>
<reference evidence="1 2" key="1">
    <citation type="submission" date="2019-11" db="EMBL/GenBank/DDBJ databases">
        <title>Bacillus lacus genome.</title>
        <authorList>
            <person name="Allen C.J."/>
            <person name="Newman J.D."/>
        </authorList>
    </citation>
    <scope>NUCLEOTIDE SEQUENCE [LARGE SCALE GENOMIC DNA]</scope>
    <source>
        <strain evidence="1 2">KCTC 33946</strain>
    </source>
</reference>
<dbReference type="AlphaFoldDB" id="A0A7X2J1T7"/>
<dbReference type="RefSeq" id="WP_154309209.1">
    <property type="nucleotide sequence ID" value="NZ_WKKI01000044.1"/>
</dbReference>
<evidence type="ECO:0000313" key="2">
    <source>
        <dbReference type="Proteomes" id="UP000448867"/>
    </source>
</evidence>
<comment type="caution">
    <text evidence="1">The sequence shown here is derived from an EMBL/GenBank/DDBJ whole genome shotgun (WGS) entry which is preliminary data.</text>
</comment>
<sequence>MNKRFITLTAVSFIGIGSLISYHQFFKEKQYLSIGVSQEDIIAASMNQSDIPLNKEWVITYDNGINQERISEKSIYVLDDENNEVPVKISVKG</sequence>